<keyword evidence="2 6" id="KW-0288">FMN</keyword>
<feature type="domain" description="Luciferase-like" evidence="7">
    <location>
        <begin position="27"/>
        <end position="298"/>
    </location>
</feature>
<dbReference type="InterPro" id="IPR016215">
    <property type="entry name" value="NTA_MOA"/>
</dbReference>
<organism evidence="8 9">
    <name type="scientific">Actinophytocola xinjiangensis</name>
    <dbReference type="NCBI Taxonomy" id="485602"/>
    <lineage>
        <taxon>Bacteria</taxon>
        <taxon>Bacillati</taxon>
        <taxon>Actinomycetota</taxon>
        <taxon>Actinomycetes</taxon>
        <taxon>Pseudonocardiales</taxon>
        <taxon>Pseudonocardiaceae</taxon>
    </lineage>
</organism>
<gene>
    <name evidence="8" type="ORF">BLA60_04535</name>
</gene>
<dbReference type="AlphaFoldDB" id="A0A7Z1B178"/>
<dbReference type="PANTHER" id="PTHR30011:SF16">
    <property type="entry name" value="C2H2 FINGER DOMAIN TRANSCRIPTION FACTOR (EUROFUNG)-RELATED"/>
    <property type="match status" value="1"/>
</dbReference>
<sequence>MTPVLPHLAVALDGAGWHPAAWREPDARPTELFTARYWTELAREAERGFLDFVTFEDSFSLQSTQDGRVDRVRGRLDASLIAAAVAPRTTGIGLVPTVIATHTEPFHVSKAIASLDYASSGRAGYRMRISAQPHEFAHVGRREAGEVADLLDEAADHVEVVRRLWDSWEDDAEIRDAATGRFVDRDRLHHIDFAGRWFSVRGPSITPRPPQGQPPVVALAHAAPVYRLAVRAADVVLVTPRDPAHAEETVAQVRAEETGRAAPVHVFGELVVFLGATAADRLARLDELDGTPFTSDAAVFAGTPNDLVDLLTELCAAGLTGFRLRPGVLPDDLVAITRELVPRLRARGMFRRGYTERTLRDRLGLVRPASRYAQAGAE</sequence>
<comment type="caution">
    <text evidence="8">The sequence shown here is derived from an EMBL/GenBank/DDBJ whole genome shotgun (WGS) entry which is preliminary data.</text>
</comment>
<keyword evidence="9" id="KW-1185">Reference proteome</keyword>
<dbReference type="InterPro" id="IPR051260">
    <property type="entry name" value="Diverse_substr_monoxygenases"/>
</dbReference>
<reference evidence="8 9" key="1">
    <citation type="submission" date="2016-12" db="EMBL/GenBank/DDBJ databases">
        <title>The draft genome sequence of Actinophytocola xinjiangensis.</title>
        <authorList>
            <person name="Wang W."/>
            <person name="Yuan L."/>
        </authorList>
    </citation>
    <scope>NUCLEOTIDE SEQUENCE [LARGE SCALE GENOMIC DNA]</scope>
    <source>
        <strain evidence="8 9">CGMCC 4.4663</strain>
    </source>
</reference>
<evidence type="ECO:0000313" key="9">
    <source>
        <dbReference type="Proteomes" id="UP000185696"/>
    </source>
</evidence>
<dbReference type="Proteomes" id="UP000185696">
    <property type="component" value="Unassembled WGS sequence"/>
</dbReference>
<dbReference type="GO" id="GO:0004497">
    <property type="term" value="F:monooxygenase activity"/>
    <property type="evidence" value="ECO:0007669"/>
    <property type="project" value="UniProtKB-KW"/>
</dbReference>
<dbReference type="InterPro" id="IPR011251">
    <property type="entry name" value="Luciferase-like_dom"/>
</dbReference>
<comment type="similarity">
    <text evidence="5">Belongs to the NtaA/SnaA/DszA monooxygenase family.</text>
</comment>
<accession>A0A7Z1B178</accession>
<dbReference type="EMBL" id="MSIF01000001">
    <property type="protein sequence ID" value="OLF14395.1"/>
    <property type="molecule type" value="Genomic_DNA"/>
</dbReference>
<evidence type="ECO:0000313" key="8">
    <source>
        <dbReference type="EMBL" id="OLF14395.1"/>
    </source>
</evidence>
<evidence type="ECO:0000256" key="6">
    <source>
        <dbReference type="PIRSR" id="PIRSR000337-1"/>
    </source>
</evidence>
<dbReference type="PIRSF" id="PIRSF000337">
    <property type="entry name" value="NTA_MOA"/>
    <property type="match status" value="1"/>
</dbReference>
<dbReference type="InterPro" id="IPR036661">
    <property type="entry name" value="Luciferase-like_sf"/>
</dbReference>
<dbReference type="GO" id="GO:0016705">
    <property type="term" value="F:oxidoreductase activity, acting on paired donors, with incorporation or reduction of molecular oxygen"/>
    <property type="evidence" value="ECO:0007669"/>
    <property type="project" value="InterPro"/>
</dbReference>
<keyword evidence="1 6" id="KW-0285">Flavoprotein</keyword>
<evidence type="ECO:0000256" key="2">
    <source>
        <dbReference type="ARBA" id="ARBA00022643"/>
    </source>
</evidence>
<keyword evidence="4 8" id="KW-0503">Monooxygenase</keyword>
<feature type="binding site" evidence="6">
    <location>
        <position position="57"/>
    </location>
    <ligand>
        <name>FMN</name>
        <dbReference type="ChEBI" id="CHEBI:58210"/>
    </ligand>
</feature>
<protein>
    <submittedName>
        <fullName evidence="8">FMNH2-dependent monooxygenase</fullName>
    </submittedName>
</protein>
<dbReference type="PANTHER" id="PTHR30011">
    <property type="entry name" value="ALKANESULFONATE MONOOXYGENASE-RELATED"/>
    <property type="match status" value="1"/>
</dbReference>
<evidence type="ECO:0000256" key="1">
    <source>
        <dbReference type="ARBA" id="ARBA00022630"/>
    </source>
</evidence>
<dbReference type="Pfam" id="PF00296">
    <property type="entry name" value="Bac_luciferase"/>
    <property type="match status" value="1"/>
</dbReference>
<evidence type="ECO:0000259" key="7">
    <source>
        <dbReference type="Pfam" id="PF00296"/>
    </source>
</evidence>
<dbReference type="RefSeq" id="WP_075131343.1">
    <property type="nucleotide sequence ID" value="NZ_MSIF01000001.1"/>
</dbReference>
<keyword evidence="3" id="KW-0560">Oxidoreductase</keyword>
<evidence type="ECO:0000256" key="5">
    <source>
        <dbReference type="ARBA" id="ARBA00033748"/>
    </source>
</evidence>
<feature type="binding site" evidence="6">
    <location>
        <position position="97"/>
    </location>
    <ligand>
        <name>FMN</name>
        <dbReference type="ChEBI" id="CHEBI:58210"/>
    </ligand>
</feature>
<evidence type="ECO:0000256" key="3">
    <source>
        <dbReference type="ARBA" id="ARBA00023002"/>
    </source>
</evidence>
<dbReference type="SUPFAM" id="SSF51679">
    <property type="entry name" value="Bacterial luciferase-like"/>
    <property type="match status" value="1"/>
</dbReference>
<proteinExistence type="inferred from homology"/>
<dbReference type="Gene3D" id="3.20.20.30">
    <property type="entry name" value="Luciferase-like domain"/>
    <property type="match status" value="1"/>
</dbReference>
<name>A0A7Z1B178_9PSEU</name>
<evidence type="ECO:0000256" key="4">
    <source>
        <dbReference type="ARBA" id="ARBA00023033"/>
    </source>
</evidence>